<dbReference type="PROSITE" id="PS50109">
    <property type="entry name" value="HIS_KIN"/>
    <property type="match status" value="1"/>
</dbReference>
<feature type="domain" description="HAMP" evidence="14">
    <location>
        <begin position="184"/>
        <end position="237"/>
    </location>
</feature>
<dbReference type="SUPFAM" id="SSF47384">
    <property type="entry name" value="Homodimeric domain of signal transducing histidine kinase"/>
    <property type="match status" value="1"/>
</dbReference>
<sequence>MGKTLVFRLTLFYGVLLIIFSIGIYFWATQSTSQFYLQNVDDRLQNALMELQEEYEDEDLEELREEFREEGEEQGQLKMFFRLITPDKRNLVSSNLTAWSDLPAPQSEFENLQSGEPQWSSINLPSRDTPVRILTIRLPDGNILQAGVDLGEGGKMLVRFDSVLLALLLFMLIFGSLTGGWVLHNALGGVRRVTETALQIGQYNLEARVPIENKAEEIDQLAQAFNSMLNRIASLIEELKEVSDNIAHDLKRPVTRIRGIAEHVLIQPETTEEMKEVTGIMIHECDRLVGTINTMLEISRLEAIGKVEFMETVNLSALCRNAVELFEPVAEDKGLRIALEVPDTPILLKGNPTQLQRALANIIDNALNYSNQGTITVSLKSSDGTIQVVIADEGVGIPTEIQSKIFERFFRGDSSRSEQGTGLGLSLVHAIVLAHGGRVDLESHPGTGSRFVLVFPSSPI</sequence>
<dbReference type="CDD" id="cd00075">
    <property type="entry name" value="HATPase"/>
    <property type="match status" value="1"/>
</dbReference>
<evidence type="ECO:0000259" key="14">
    <source>
        <dbReference type="PROSITE" id="PS50885"/>
    </source>
</evidence>
<dbReference type="InterPro" id="IPR036890">
    <property type="entry name" value="HATPase_C_sf"/>
</dbReference>
<dbReference type="PANTHER" id="PTHR45436">
    <property type="entry name" value="SENSOR HISTIDINE KINASE YKOH"/>
    <property type="match status" value="1"/>
</dbReference>
<name>A0A7T0BYM6_9BACT</name>
<dbReference type="SMART" id="SM00387">
    <property type="entry name" value="HATPase_c"/>
    <property type="match status" value="1"/>
</dbReference>
<dbReference type="KEGG" id="nli:G3M70_16385"/>
<dbReference type="PRINTS" id="PR00344">
    <property type="entry name" value="BCTRLSENSOR"/>
</dbReference>
<dbReference type="Gene3D" id="3.30.565.10">
    <property type="entry name" value="Histidine kinase-like ATPase, C-terminal domain"/>
    <property type="match status" value="1"/>
</dbReference>
<dbReference type="GO" id="GO:0005886">
    <property type="term" value="C:plasma membrane"/>
    <property type="evidence" value="ECO:0007669"/>
    <property type="project" value="TreeGrafter"/>
</dbReference>
<dbReference type="SUPFAM" id="SSF158472">
    <property type="entry name" value="HAMP domain-like"/>
    <property type="match status" value="1"/>
</dbReference>
<evidence type="ECO:0000256" key="12">
    <source>
        <dbReference type="SAM" id="Phobius"/>
    </source>
</evidence>
<evidence type="ECO:0000259" key="13">
    <source>
        <dbReference type="PROSITE" id="PS50109"/>
    </source>
</evidence>
<evidence type="ECO:0000256" key="4">
    <source>
        <dbReference type="ARBA" id="ARBA00022553"/>
    </source>
</evidence>
<evidence type="ECO:0000256" key="9">
    <source>
        <dbReference type="ARBA" id="ARBA00023012"/>
    </source>
</evidence>
<dbReference type="Pfam" id="PF02518">
    <property type="entry name" value="HATPase_c"/>
    <property type="match status" value="1"/>
</dbReference>
<comment type="catalytic activity">
    <reaction evidence="1">
        <text>ATP + protein L-histidine = ADP + protein N-phospho-L-histidine.</text>
        <dbReference type="EC" id="2.7.13.3"/>
    </reaction>
</comment>
<comment type="subcellular location">
    <subcellularLocation>
        <location evidence="2">Membrane</location>
    </subcellularLocation>
</comment>
<gene>
    <name evidence="15" type="ORF">G3M70_16385</name>
</gene>
<dbReference type="SUPFAM" id="SSF55874">
    <property type="entry name" value="ATPase domain of HSP90 chaperone/DNA topoisomerase II/histidine kinase"/>
    <property type="match status" value="1"/>
</dbReference>
<dbReference type="FunFam" id="3.30.565.10:FF:000006">
    <property type="entry name" value="Sensor histidine kinase WalK"/>
    <property type="match status" value="1"/>
</dbReference>
<evidence type="ECO:0000313" key="16">
    <source>
        <dbReference type="Proteomes" id="UP000594688"/>
    </source>
</evidence>
<keyword evidence="8 12" id="KW-1133">Transmembrane helix</keyword>
<evidence type="ECO:0000256" key="6">
    <source>
        <dbReference type="ARBA" id="ARBA00022692"/>
    </source>
</evidence>
<keyword evidence="7 15" id="KW-0418">Kinase</keyword>
<evidence type="ECO:0000256" key="10">
    <source>
        <dbReference type="ARBA" id="ARBA00023136"/>
    </source>
</evidence>
<evidence type="ECO:0000256" key="3">
    <source>
        <dbReference type="ARBA" id="ARBA00012438"/>
    </source>
</evidence>
<evidence type="ECO:0000256" key="8">
    <source>
        <dbReference type="ARBA" id="ARBA00022989"/>
    </source>
</evidence>
<protein>
    <recommendedName>
        <fullName evidence="3">histidine kinase</fullName>
        <ecNumber evidence="3">2.7.13.3</ecNumber>
    </recommendedName>
</protein>
<evidence type="ECO:0000256" key="11">
    <source>
        <dbReference type="SAM" id="Coils"/>
    </source>
</evidence>
<keyword evidence="5" id="KW-0808">Transferase</keyword>
<proteinExistence type="predicted"/>
<dbReference type="SMART" id="SM00304">
    <property type="entry name" value="HAMP"/>
    <property type="match status" value="1"/>
</dbReference>
<keyword evidence="11" id="KW-0175">Coiled coil</keyword>
<dbReference type="GO" id="GO:0000155">
    <property type="term" value="F:phosphorelay sensor kinase activity"/>
    <property type="evidence" value="ECO:0007669"/>
    <property type="project" value="InterPro"/>
</dbReference>
<feature type="coiled-coil region" evidence="11">
    <location>
        <begin position="211"/>
        <end position="245"/>
    </location>
</feature>
<dbReference type="Proteomes" id="UP000594688">
    <property type="component" value="Chromosome"/>
</dbReference>
<reference evidence="15 16" key="1">
    <citation type="submission" date="2020-02" db="EMBL/GenBank/DDBJ databases">
        <title>Genomic and physiological characterization of two novel Nitrospinaceae genera.</title>
        <authorList>
            <person name="Mueller A.J."/>
            <person name="Jung M.-Y."/>
            <person name="Strachan C.R."/>
            <person name="Herbold C.W."/>
            <person name="Kirkegaard R.H."/>
            <person name="Daims H."/>
        </authorList>
    </citation>
    <scope>NUCLEOTIDE SEQUENCE [LARGE SCALE GENOMIC DNA]</scope>
    <source>
        <strain evidence="15">EB</strain>
    </source>
</reference>
<evidence type="ECO:0000256" key="2">
    <source>
        <dbReference type="ARBA" id="ARBA00004370"/>
    </source>
</evidence>
<evidence type="ECO:0000313" key="15">
    <source>
        <dbReference type="EMBL" id="QPJ63370.1"/>
    </source>
</evidence>
<accession>A0A7T0BYM6</accession>
<feature type="transmembrane region" description="Helical" evidence="12">
    <location>
        <begin position="163"/>
        <end position="183"/>
    </location>
</feature>
<dbReference type="InterPro" id="IPR003661">
    <property type="entry name" value="HisK_dim/P_dom"/>
</dbReference>
<dbReference type="CDD" id="cd06225">
    <property type="entry name" value="HAMP"/>
    <property type="match status" value="1"/>
</dbReference>
<feature type="domain" description="Histidine kinase" evidence="13">
    <location>
        <begin position="245"/>
        <end position="459"/>
    </location>
</feature>
<dbReference type="PANTHER" id="PTHR45436:SF8">
    <property type="entry name" value="HISTIDINE KINASE"/>
    <property type="match status" value="1"/>
</dbReference>
<keyword evidence="9" id="KW-0902">Two-component regulatory system</keyword>
<evidence type="ECO:0000256" key="5">
    <source>
        <dbReference type="ARBA" id="ARBA00022679"/>
    </source>
</evidence>
<dbReference type="SMART" id="SM00388">
    <property type="entry name" value="HisKA"/>
    <property type="match status" value="1"/>
</dbReference>
<dbReference type="InterPro" id="IPR050428">
    <property type="entry name" value="TCS_sensor_his_kinase"/>
</dbReference>
<dbReference type="EC" id="2.7.13.3" evidence="3"/>
<dbReference type="InterPro" id="IPR003594">
    <property type="entry name" value="HATPase_dom"/>
</dbReference>
<dbReference type="CDD" id="cd00082">
    <property type="entry name" value="HisKA"/>
    <property type="match status" value="1"/>
</dbReference>
<dbReference type="Pfam" id="PF00512">
    <property type="entry name" value="HisKA"/>
    <property type="match status" value="1"/>
</dbReference>
<feature type="transmembrane region" description="Helical" evidence="12">
    <location>
        <begin position="6"/>
        <end position="28"/>
    </location>
</feature>
<dbReference type="Pfam" id="PF00672">
    <property type="entry name" value="HAMP"/>
    <property type="match status" value="1"/>
</dbReference>
<dbReference type="PROSITE" id="PS50885">
    <property type="entry name" value="HAMP"/>
    <property type="match status" value="1"/>
</dbReference>
<dbReference type="Gene3D" id="1.10.287.130">
    <property type="match status" value="1"/>
</dbReference>
<dbReference type="InterPro" id="IPR003660">
    <property type="entry name" value="HAMP_dom"/>
</dbReference>
<dbReference type="EMBL" id="CP048685">
    <property type="protein sequence ID" value="QPJ63370.1"/>
    <property type="molecule type" value="Genomic_DNA"/>
</dbReference>
<evidence type="ECO:0000256" key="7">
    <source>
        <dbReference type="ARBA" id="ARBA00022777"/>
    </source>
</evidence>
<keyword evidence="10 12" id="KW-0472">Membrane</keyword>
<dbReference type="Gene3D" id="6.10.340.10">
    <property type="match status" value="1"/>
</dbReference>
<organism evidence="15 16">
    <name type="scientific">Candidatus Nitronauta litoralis</name>
    <dbReference type="NCBI Taxonomy" id="2705533"/>
    <lineage>
        <taxon>Bacteria</taxon>
        <taxon>Pseudomonadati</taxon>
        <taxon>Nitrospinota/Tectimicrobiota group</taxon>
        <taxon>Nitrospinota</taxon>
        <taxon>Nitrospinia</taxon>
        <taxon>Nitrospinales</taxon>
        <taxon>Nitrospinaceae</taxon>
        <taxon>Candidatus Nitronauta</taxon>
    </lineage>
</organism>
<keyword evidence="6 12" id="KW-0812">Transmembrane</keyword>
<keyword evidence="4" id="KW-0597">Phosphoprotein</keyword>
<dbReference type="InterPro" id="IPR036097">
    <property type="entry name" value="HisK_dim/P_sf"/>
</dbReference>
<dbReference type="AlphaFoldDB" id="A0A7T0BYM6"/>
<evidence type="ECO:0000256" key="1">
    <source>
        <dbReference type="ARBA" id="ARBA00000085"/>
    </source>
</evidence>
<dbReference type="InterPro" id="IPR004358">
    <property type="entry name" value="Sig_transdc_His_kin-like_C"/>
</dbReference>
<dbReference type="InterPro" id="IPR005467">
    <property type="entry name" value="His_kinase_dom"/>
</dbReference>